<dbReference type="SUPFAM" id="SSF56024">
    <property type="entry name" value="Phospholipase D/nuclease"/>
    <property type="match status" value="1"/>
</dbReference>
<comment type="caution">
    <text evidence="5">The sequence shown here is derived from an EMBL/GenBank/DDBJ whole genome shotgun (WGS) entry which is preliminary data.</text>
</comment>
<dbReference type="PROSITE" id="PS51194">
    <property type="entry name" value="HELICASE_CTER"/>
    <property type="match status" value="1"/>
</dbReference>
<evidence type="ECO:0000256" key="1">
    <source>
        <dbReference type="ARBA" id="ARBA00022801"/>
    </source>
</evidence>
<evidence type="ECO:0000259" key="4">
    <source>
        <dbReference type="PROSITE" id="PS51194"/>
    </source>
</evidence>
<feature type="domain" description="Helicase ATP-binding" evidence="3">
    <location>
        <begin position="263"/>
        <end position="409"/>
    </location>
</feature>
<organism evidence="5 6">
    <name type="scientific">Halorientalis brevis</name>
    <dbReference type="NCBI Taxonomy" id="1126241"/>
    <lineage>
        <taxon>Archaea</taxon>
        <taxon>Methanobacteriati</taxon>
        <taxon>Methanobacteriota</taxon>
        <taxon>Stenosarchaea group</taxon>
        <taxon>Halobacteria</taxon>
        <taxon>Halobacteriales</taxon>
        <taxon>Haloarculaceae</taxon>
        <taxon>Halorientalis</taxon>
    </lineage>
</organism>
<dbReference type="SMART" id="SM00490">
    <property type="entry name" value="HELICc"/>
    <property type="match status" value="1"/>
</dbReference>
<accession>A0ABD6C5E1</accession>
<sequence>MSNPNWTDYSDVLDNREYDVADRANALAPEAETVRIAVGYFYLGGFDLLKENLRGAERVEILIGTDTNQRTIDEIERGFADDLEEYDRDEAQEGINRLYELIQEDKVDVRVYDDSRFHPKLYLFEHPAGSPDLGRAIIGSSNLSASGLRGNVELNVEKKDNNTIRYLGEWFEEIWAEASEFDKELMSAEIEDSQFGDDLPEIDSRKETSVAEVETISPYEATKRFIVEQFDRDVREGTLLEDISGDYEEQLTAFQQDAFRAARRPLEKYNGVILADSVGLGKSYIGAPLVQDYTTSPDEVLIIAPKRLKRMWMRDLLDPEIGEFPTTAEKTFMSFNKLSRLSEKEIQRLRGVDMVLIDEAHNLRNTGTQRYAKLQSIGRQGKKFVMLTATPIHNSVRDVDNLIKVFADDDDFDIELQNLSPSEIFKQYDRLSSEEERTVREENRLSDYEELIESIMREVVISRDRKYILDNYDDITIGGRSISVPERKPRLVTPDDPRLDELYSEIVDIVVGTDDSKDSGLNIPYVSADRYDADGDQEEELIIEYQNASVLMLINLLKRLESSLAAFESSVERLMKRERITRSIATGDLEDAEARSSAVEQISDTFDDGFAKDVDFDEVADAITRVSPSKREEIVQDIDEDLKELERIKQKAQDALQTEEGGKTKDAKAERLKALINRELPDEKVIIFSQYVPTITHLFEQLTQEDPATTDTGKLGREPENPTVGFVHGGGGFDERIVERFAPEAQNADVGPAEEIDILLATDVLGVGQNLQDARALVNYDLHWNPMKMEQRIGRIDRITTRHDELWIYNFAPTGDLRKQLGLIERIEDKIEDISNTFGHAAPILDSAEEQVHKTLMTYERLEEGGGEFGDERLEGIGSKYDDLRNSVKAFCEEHDVGIDELQEMRDTVAGRTEPQHFVAPNDDDEYVTLTHLEHSSGRSEWRTTIFDPERLQSTTIGGQTMFTRFPRLETDEVRIFESFSSSDNTRHTLPKEDYERLESFTSELETPSTWQDEILSRQSGDSDVLTDIKQLCRQLADSDEEINEEAKTIVNLLESQEMSDWAENQLRTIHRRRRRYGTNGTIRRIHHKLTQEIELVNPETVTDADVALAGQLDATFDK</sequence>
<dbReference type="InterPro" id="IPR001650">
    <property type="entry name" value="Helicase_C-like"/>
</dbReference>
<proteinExistence type="predicted"/>
<dbReference type="InterPro" id="IPR014001">
    <property type="entry name" value="Helicase_ATP-bd"/>
</dbReference>
<dbReference type="EMBL" id="JBHUDJ010000001">
    <property type="protein sequence ID" value="MFD1585508.1"/>
    <property type="molecule type" value="Genomic_DNA"/>
</dbReference>
<feature type="domain" description="Helicase C-terminal" evidence="4">
    <location>
        <begin position="671"/>
        <end position="842"/>
    </location>
</feature>
<dbReference type="InterPro" id="IPR027417">
    <property type="entry name" value="P-loop_NTPase"/>
</dbReference>
<dbReference type="InterPro" id="IPR000330">
    <property type="entry name" value="SNF2_N"/>
</dbReference>
<evidence type="ECO:0000313" key="6">
    <source>
        <dbReference type="Proteomes" id="UP001597119"/>
    </source>
</evidence>
<dbReference type="RefSeq" id="WP_247377921.1">
    <property type="nucleotide sequence ID" value="NZ_JALLGV010000004.1"/>
</dbReference>
<dbReference type="Proteomes" id="UP001597119">
    <property type="component" value="Unassembled WGS sequence"/>
</dbReference>
<feature type="coiled-coil region" evidence="2">
    <location>
        <begin position="631"/>
        <end position="662"/>
    </location>
</feature>
<dbReference type="SMART" id="SM00487">
    <property type="entry name" value="DEXDc"/>
    <property type="match status" value="1"/>
</dbReference>
<evidence type="ECO:0000256" key="2">
    <source>
        <dbReference type="SAM" id="Coils"/>
    </source>
</evidence>
<dbReference type="AlphaFoldDB" id="A0ABD6C5E1"/>
<evidence type="ECO:0000259" key="3">
    <source>
        <dbReference type="PROSITE" id="PS51192"/>
    </source>
</evidence>
<dbReference type="GO" id="GO:0016787">
    <property type="term" value="F:hydrolase activity"/>
    <property type="evidence" value="ECO:0007669"/>
    <property type="project" value="UniProtKB-KW"/>
</dbReference>
<keyword evidence="5" id="KW-0547">Nucleotide-binding</keyword>
<dbReference type="PANTHER" id="PTHR45766">
    <property type="entry name" value="DNA ANNEALING HELICASE AND ENDONUCLEASE ZRANB3 FAMILY MEMBER"/>
    <property type="match status" value="1"/>
</dbReference>
<dbReference type="PANTHER" id="PTHR45766:SF6">
    <property type="entry name" value="SWI_SNF-RELATED MATRIX-ASSOCIATED ACTIN-DEPENDENT REGULATOR OF CHROMATIN SUBFAMILY A-LIKE PROTEIN 1"/>
    <property type="match status" value="1"/>
</dbReference>
<dbReference type="Pfam" id="PF00176">
    <property type="entry name" value="SNF2-rel_dom"/>
    <property type="match status" value="1"/>
</dbReference>
<dbReference type="CDD" id="cd09178">
    <property type="entry name" value="PLDc_N_Snf2_like"/>
    <property type="match status" value="1"/>
</dbReference>
<dbReference type="InterPro" id="IPR038718">
    <property type="entry name" value="SNF2-like_sf"/>
</dbReference>
<dbReference type="GO" id="GO:0140097">
    <property type="term" value="F:catalytic activity, acting on DNA"/>
    <property type="evidence" value="ECO:0007669"/>
    <property type="project" value="UniProtKB-ARBA"/>
</dbReference>
<gene>
    <name evidence="5" type="ORF">ACFR9U_00820</name>
</gene>
<feature type="coiled-coil region" evidence="2">
    <location>
        <begin position="431"/>
        <end position="458"/>
    </location>
</feature>
<dbReference type="Gene3D" id="3.40.50.300">
    <property type="entry name" value="P-loop containing nucleotide triphosphate hydrolases"/>
    <property type="match status" value="1"/>
</dbReference>
<keyword evidence="5" id="KW-0067">ATP-binding</keyword>
<protein>
    <submittedName>
        <fullName evidence="5">Helicase-related protein</fullName>
    </submittedName>
</protein>
<reference evidence="5 6" key="1">
    <citation type="journal article" date="2019" name="Int. J. Syst. Evol. Microbiol.">
        <title>The Global Catalogue of Microorganisms (GCM) 10K type strain sequencing project: providing services to taxonomists for standard genome sequencing and annotation.</title>
        <authorList>
            <consortium name="The Broad Institute Genomics Platform"/>
            <consortium name="The Broad Institute Genome Sequencing Center for Infectious Disease"/>
            <person name="Wu L."/>
            <person name="Ma J."/>
        </authorList>
    </citation>
    <scope>NUCLEOTIDE SEQUENCE [LARGE SCALE GENOMIC DNA]</scope>
    <source>
        <strain evidence="5 6">CGMCC 1.12125</strain>
    </source>
</reference>
<dbReference type="Pfam" id="PF13091">
    <property type="entry name" value="PLDc_2"/>
    <property type="match status" value="1"/>
</dbReference>
<dbReference type="Gene3D" id="3.40.50.10810">
    <property type="entry name" value="Tandem AAA-ATPase domain"/>
    <property type="match status" value="1"/>
</dbReference>
<evidence type="ECO:0000313" key="5">
    <source>
        <dbReference type="EMBL" id="MFD1585508.1"/>
    </source>
</evidence>
<dbReference type="Pfam" id="PF00271">
    <property type="entry name" value="Helicase_C"/>
    <property type="match status" value="1"/>
</dbReference>
<keyword evidence="6" id="KW-1185">Reference proteome</keyword>
<dbReference type="InterPro" id="IPR049730">
    <property type="entry name" value="SNF2/RAD54-like_C"/>
</dbReference>
<dbReference type="SUPFAM" id="SSF52540">
    <property type="entry name" value="P-loop containing nucleoside triphosphate hydrolases"/>
    <property type="match status" value="2"/>
</dbReference>
<name>A0ABD6C5E1_9EURY</name>
<keyword evidence="1" id="KW-0378">Hydrolase</keyword>
<keyword evidence="5" id="KW-0347">Helicase</keyword>
<dbReference type="InterPro" id="IPR025202">
    <property type="entry name" value="PLD-like_dom"/>
</dbReference>
<dbReference type="Gene3D" id="3.30.870.10">
    <property type="entry name" value="Endonuclease Chain A"/>
    <property type="match status" value="1"/>
</dbReference>
<dbReference type="GO" id="GO:0004386">
    <property type="term" value="F:helicase activity"/>
    <property type="evidence" value="ECO:0007669"/>
    <property type="project" value="UniProtKB-KW"/>
</dbReference>
<keyword evidence="2" id="KW-0175">Coiled coil</keyword>
<dbReference type="PROSITE" id="PS51192">
    <property type="entry name" value="HELICASE_ATP_BIND_1"/>
    <property type="match status" value="1"/>
</dbReference>
<dbReference type="CDD" id="cd18793">
    <property type="entry name" value="SF2_C_SNF"/>
    <property type="match status" value="1"/>
</dbReference>